<feature type="transmembrane region" description="Helical" evidence="2">
    <location>
        <begin position="62"/>
        <end position="82"/>
    </location>
</feature>
<evidence type="ECO:0000313" key="3">
    <source>
        <dbReference type="EMBL" id="ERS93581.1"/>
    </source>
</evidence>
<evidence type="ECO:0000256" key="1">
    <source>
        <dbReference type="SAM" id="MobiDB-lite"/>
    </source>
</evidence>
<gene>
    <name evidence="3" type="ORF">SSIM_05120</name>
</gene>
<evidence type="ECO:0000256" key="2">
    <source>
        <dbReference type="SAM" id="Phobius"/>
    </source>
</evidence>
<organism evidence="3 4">
    <name type="scientific">Staphylococcus simulans UMC-CNS-990</name>
    <dbReference type="NCBI Taxonomy" id="1405498"/>
    <lineage>
        <taxon>Bacteria</taxon>
        <taxon>Bacillati</taxon>
        <taxon>Bacillota</taxon>
        <taxon>Bacilli</taxon>
        <taxon>Bacillales</taxon>
        <taxon>Staphylococcaceae</taxon>
        <taxon>Staphylococcus</taxon>
    </lineage>
</organism>
<feature type="region of interest" description="Disordered" evidence="1">
    <location>
        <begin position="150"/>
        <end position="174"/>
    </location>
</feature>
<keyword evidence="2" id="KW-1133">Transmembrane helix</keyword>
<sequence length="174" mass="20284">MGIYTLRLIIHGLLLFVIMYITIGSEEYKLLLSNALVYILPFALDFNKHSLDSDYFPKRYTVGKYIVGITSFLILVAMLLNFQGLTLHVIPMVLFLLKGMFISIYLVIAFIVLLDWYFFKDTSDDFEKAEKAGRDSVREKQIAANERQQKRKLMQKNDYSEHVANISQKKTRKK</sequence>
<feature type="transmembrane region" description="Helical" evidence="2">
    <location>
        <begin position="94"/>
        <end position="119"/>
    </location>
</feature>
<evidence type="ECO:0000313" key="4">
    <source>
        <dbReference type="Proteomes" id="UP000017131"/>
    </source>
</evidence>
<name>A0ABN0PD99_STASI</name>
<keyword evidence="4" id="KW-1185">Reference proteome</keyword>
<keyword evidence="2" id="KW-0472">Membrane</keyword>
<accession>A0ABN0PD99</accession>
<dbReference type="RefSeq" id="WP_023015337.1">
    <property type="nucleotide sequence ID" value="NZ_AXDY01000004.1"/>
</dbReference>
<proteinExistence type="predicted"/>
<dbReference type="Proteomes" id="UP000017131">
    <property type="component" value="Unassembled WGS sequence"/>
</dbReference>
<reference evidence="3 4" key="1">
    <citation type="journal article" date="2013" name="Genome Announc.">
        <title>Draft Genome Sequence of Staphylococcus simulans UMC-CNS-990, Isolated from a Case of Chronic Bovine Mastitis.</title>
        <authorList>
            <person name="Calcutt M.J."/>
            <person name="Foecking M.F."/>
            <person name="Hsieh H.Y."/>
            <person name="Perry J."/>
            <person name="Stewart G.C."/>
            <person name="Middleton J.R."/>
        </authorList>
    </citation>
    <scope>NUCLEOTIDE SEQUENCE [LARGE SCALE GENOMIC DNA]</scope>
    <source>
        <strain evidence="3 4">UMC-CNS-990</strain>
    </source>
</reference>
<protein>
    <recommendedName>
        <fullName evidence="5">Integral membrane protein</fullName>
    </recommendedName>
</protein>
<dbReference type="EMBL" id="AXDY01000004">
    <property type="protein sequence ID" value="ERS93581.1"/>
    <property type="molecule type" value="Genomic_DNA"/>
</dbReference>
<keyword evidence="2" id="KW-0812">Transmembrane</keyword>
<feature type="transmembrane region" description="Helical" evidence="2">
    <location>
        <begin position="30"/>
        <end position="47"/>
    </location>
</feature>
<evidence type="ECO:0008006" key="5">
    <source>
        <dbReference type="Google" id="ProtNLM"/>
    </source>
</evidence>
<feature type="transmembrane region" description="Helical" evidence="2">
    <location>
        <begin position="6"/>
        <end position="23"/>
    </location>
</feature>
<comment type="caution">
    <text evidence="3">The sequence shown here is derived from an EMBL/GenBank/DDBJ whole genome shotgun (WGS) entry which is preliminary data.</text>
</comment>